<keyword evidence="7" id="KW-1185">Reference proteome</keyword>
<dbReference type="PANTHER" id="PTHR42847">
    <property type="entry name" value="ALKANESULFONATE MONOOXYGENASE"/>
    <property type="match status" value="1"/>
</dbReference>
<dbReference type="Gene3D" id="3.20.20.30">
    <property type="entry name" value="Luciferase-like domain"/>
    <property type="match status" value="1"/>
</dbReference>
<evidence type="ECO:0000256" key="1">
    <source>
        <dbReference type="ARBA" id="ARBA00022630"/>
    </source>
</evidence>
<organism evidence="6 7">
    <name type="scientific">Nocardia vinacea</name>
    <dbReference type="NCBI Taxonomy" id="96468"/>
    <lineage>
        <taxon>Bacteria</taxon>
        <taxon>Bacillati</taxon>
        <taxon>Actinomycetota</taxon>
        <taxon>Actinomycetes</taxon>
        <taxon>Mycobacteriales</taxon>
        <taxon>Nocardiaceae</taxon>
        <taxon>Nocardia</taxon>
    </lineage>
</organism>
<keyword evidence="1" id="KW-0285">Flavoprotein</keyword>
<keyword evidence="2" id="KW-0288">FMN</keyword>
<proteinExistence type="predicted"/>
<keyword evidence="4" id="KW-0503">Monooxygenase</keyword>
<dbReference type="CDD" id="cd01094">
    <property type="entry name" value="Alkanesulfonate_monoxygenase"/>
    <property type="match status" value="1"/>
</dbReference>
<protein>
    <submittedName>
        <fullName evidence="6">LLM class flavin-dependent oxidoreductase</fullName>
    </submittedName>
</protein>
<evidence type="ECO:0000313" key="7">
    <source>
        <dbReference type="Proteomes" id="UP001432062"/>
    </source>
</evidence>
<evidence type="ECO:0000256" key="2">
    <source>
        <dbReference type="ARBA" id="ARBA00022643"/>
    </source>
</evidence>
<accession>A0ABZ1YTD1</accession>
<evidence type="ECO:0000256" key="3">
    <source>
        <dbReference type="ARBA" id="ARBA00023002"/>
    </source>
</evidence>
<sequence length="399" mass="43715">MMIIVCRVIRILDAEYGRDAMTVANVAGGPAVAAADSPAPNRKQSSSLEFLWYIPNQATPGHRGDAVTVDHNSLETLSAQAKALEDHGWKGALIGTGWGRPDTVTVATALAARTTTFEPLIAIRPGYWRPANFASAAASLDHLSGGRVRVNIVSGKDNLGAYGETESDQAHRYSRTKEFIQLVRKLWTEENVTYRGEHYQVTDSTVVPRITPRGDRLHPTLYFGGASEAAERVAATEADVQLFWGEPLEGVRERIERLRSLSEELGREHAPLEFGLRITTFVRDTTEQAWAEAEAKVAEMAKNQGAPPQNPHRETAVGQQRLLDLAARGDVLDDNLYTAPGKFGGGGAGTTWLVGSPDDVAESLRKYRDLGITHFVLSDTPYLPEIERQGNRLLPLLRE</sequence>
<dbReference type="SUPFAM" id="SSF51679">
    <property type="entry name" value="Bacterial luciferase-like"/>
    <property type="match status" value="1"/>
</dbReference>
<dbReference type="InterPro" id="IPR011251">
    <property type="entry name" value="Luciferase-like_dom"/>
</dbReference>
<name>A0ABZ1YTD1_9NOCA</name>
<evidence type="ECO:0000259" key="5">
    <source>
        <dbReference type="Pfam" id="PF00296"/>
    </source>
</evidence>
<evidence type="ECO:0000256" key="4">
    <source>
        <dbReference type="ARBA" id="ARBA00023033"/>
    </source>
</evidence>
<dbReference type="Proteomes" id="UP001432062">
    <property type="component" value="Chromosome"/>
</dbReference>
<dbReference type="InterPro" id="IPR036661">
    <property type="entry name" value="Luciferase-like_sf"/>
</dbReference>
<reference evidence="6" key="1">
    <citation type="submission" date="2022-10" db="EMBL/GenBank/DDBJ databases">
        <title>The complete genomes of actinobacterial strains from the NBC collection.</title>
        <authorList>
            <person name="Joergensen T.S."/>
            <person name="Alvarez Arevalo M."/>
            <person name="Sterndorff E.B."/>
            <person name="Faurdal D."/>
            <person name="Vuksanovic O."/>
            <person name="Mourched A.-S."/>
            <person name="Charusanti P."/>
            <person name="Shaw S."/>
            <person name="Blin K."/>
            <person name="Weber T."/>
        </authorList>
    </citation>
    <scope>NUCLEOTIDE SEQUENCE</scope>
    <source>
        <strain evidence="6">NBC_01482</strain>
    </source>
</reference>
<dbReference type="PANTHER" id="PTHR42847:SF4">
    <property type="entry name" value="ALKANESULFONATE MONOOXYGENASE-RELATED"/>
    <property type="match status" value="1"/>
</dbReference>
<evidence type="ECO:0000313" key="6">
    <source>
        <dbReference type="EMBL" id="WUV46363.1"/>
    </source>
</evidence>
<keyword evidence="3" id="KW-0560">Oxidoreductase</keyword>
<feature type="domain" description="Luciferase-like" evidence="5">
    <location>
        <begin position="49"/>
        <end position="374"/>
    </location>
</feature>
<gene>
    <name evidence="6" type="ORF">OG563_46195</name>
</gene>
<dbReference type="RefSeq" id="WP_329410045.1">
    <property type="nucleotide sequence ID" value="NZ_CP109441.1"/>
</dbReference>
<dbReference type="EMBL" id="CP109441">
    <property type="protein sequence ID" value="WUV46363.1"/>
    <property type="molecule type" value="Genomic_DNA"/>
</dbReference>
<dbReference type="InterPro" id="IPR050172">
    <property type="entry name" value="SsuD_RutA_monooxygenase"/>
</dbReference>
<dbReference type="Pfam" id="PF00296">
    <property type="entry name" value="Bac_luciferase"/>
    <property type="match status" value="1"/>
</dbReference>